<evidence type="ECO:0000313" key="2">
    <source>
        <dbReference type="Proteomes" id="UP000069443"/>
    </source>
</evidence>
<dbReference type="AlphaFoldDB" id="A0A117IAM3"/>
<dbReference type="OrthoDB" id="4762063at2"/>
<dbReference type="EMBL" id="BCSY01000054">
    <property type="protein sequence ID" value="GAS96602.1"/>
    <property type="molecule type" value="Genomic_DNA"/>
</dbReference>
<sequence>MDYCLADGDGGATMFSAEPVVDADGDGLLDGVGLDLDGDGVVDDALADLDRDGLADHGVHDVGAAGAAYFTDDGSGTWALAADAGARGGQLRWFGLDGVEQSGGPMVDFDADGQVDDRLLDTDGDGLADQALAGQAAYADRDADGHWDVKLTDADGDGAADSASEV</sequence>
<accession>A0A117IAM3</accession>
<evidence type="ECO:0000313" key="1">
    <source>
        <dbReference type="EMBL" id="GAS96602.1"/>
    </source>
</evidence>
<comment type="caution">
    <text evidence="1">The sequence shown here is derived from an EMBL/GenBank/DDBJ whole genome shotgun (WGS) entry which is preliminary data.</text>
</comment>
<evidence type="ECO:0008006" key="3">
    <source>
        <dbReference type="Google" id="ProtNLM"/>
    </source>
</evidence>
<reference evidence="2" key="2">
    <citation type="submission" date="2016-02" db="EMBL/GenBank/DDBJ databases">
        <title>Draft genome sequence of five rapidly growing Mycobacterium species.</title>
        <authorList>
            <person name="Katahira K."/>
            <person name="Gotou Y."/>
            <person name="Iida K."/>
            <person name="Ogura Y."/>
            <person name="Hayashi T."/>
        </authorList>
    </citation>
    <scope>NUCLEOTIDE SEQUENCE [LARGE SCALE GENOMIC DNA]</scope>
    <source>
        <strain evidence="2">JCM15298</strain>
    </source>
</reference>
<organism evidence="1 2">
    <name type="scientific">Mycolicibacterium canariasense</name>
    <name type="common">Mycobacterium canariasense</name>
    <dbReference type="NCBI Taxonomy" id="228230"/>
    <lineage>
        <taxon>Bacteria</taxon>
        <taxon>Bacillati</taxon>
        <taxon>Actinomycetota</taxon>
        <taxon>Actinomycetes</taxon>
        <taxon>Mycobacteriales</taxon>
        <taxon>Mycobacteriaceae</taxon>
        <taxon>Mycolicibacterium</taxon>
    </lineage>
</organism>
<dbReference type="InterPro" id="IPR028974">
    <property type="entry name" value="TSP_type-3_rpt"/>
</dbReference>
<dbReference type="Proteomes" id="UP000069443">
    <property type="component" value="Unassembled WGS sequence"/>
</dbReference>
<dbReference type="SUPFAM" id="SSF103647">
    <property type="entry name" value="TSP type-3 repeat"/>
    <property type="match status" value="1"/>
</dbReference>
<proteinExistence type="predicted"/>
<dbReference type="RefSeq" id="WP_062657593.1">
    <property type="nucleotide sequence ID" value="NZ_BCSY01000054.1"/>
</dbReference>
<gene>
    <name evidence="1" type="ORF">RMCC_3568</name>
</gene>
<dbReference type="GO" id="GO:0005509">
    <property type="term" value="F:calcium ion binding"/>
    <property type="evidence" value="ECO:0007669"/>
    <property type="project" value="InterPro"/>
</dbReference>
<name>A0A117IAM3_MYCCR</name>
<dbReference type="STRING" id="228230.RMCC_3568"/>
<reference evidence="2" key="1">
    <citation type="journal article" date="2016" name="Genome Announc.">
        <title>Draft Genome Sequences of Five Rapidly Growing Mycobacterium Species, M. thermoresistibile, M. fortuitum subsp. acetamidolyticum, M. canariasense, M. brisbanense, and M. novocastrense.</title>
        <authorList>
            <person name="Katahira K."/>
            <person name="Ogura Y."/>
            <person name="Gotoh Y."/>
            <person name="Hayashi T."/>
        </authorList>
    </citation>
    <scope>NUCLEOTIDE SEQUENCE [LARGE SCALE GENOMIC DNA]</scope>
    <source>
        <strain evidence="2">JCM15298</strain>
    </source>
</reference>
<protein>
    <recommendedName>
        <fullName evidence="3">Pullulanase</fullName>
    </recommendedName>
</protein>
<keyword evidence="2" id="KW-1185">Reference proteome</keyword>